<dbReference type="Gene3D" id="1.20.1600.10">
    <property type="entry name" value="Outer membrane efflux proteins (OEP)"/>
    <property type="match status" value="1"/>
</dbReference>
<evidence type="ECO:0000256" key="4">
    <source>
        <dbReference type="ARBA" id="ARBA00022452"/>
    </source>
</evidence>
<dbReference type="GO" id="GO:0009279">
    <property type="term" value="C:cell outer membrane"/>
    <property type="evidence" value="ECO:0007669"/>
    <property type="project" value="UniProtKB-SubCell"/>
</dbReference>
<dbReference type="PANTHER" id="PTHR30026:SF20">
    <property type="entry name" value="OUTER MEMBRANE PROTEIN TOLC"/>
    <property type="match status" value="1"/>
</dbReference>
<comment type="similarity">
    <text evidence="2">Belongs to the outer membrane factor (OMF) (TC 1.B.17) family.</text>
</comment>
<evidence type="ECO:0000256" key="6">
    <source>
        <dbReference type="ARBA" id="ARBA00023136"/>
    </source>
</evidence>
<dbReference type="AlphaFoldDB" id="A0A4Z0LZW7"/>
<dbReference type="InterPro" id="IPR003423">
    <property type="entry name" value="OMP_efflux"/>
</dbReference>
<dbReference type="NCBIfam" id="TIGR01844">
    <property type="entry name" value="type_I_sec_TolC"/>
    <property type="match status" value="1"/>
</dbReference>
<dbReference type="GO" id="GO:0015288">
    <property type="term" value="F:porin activity"/>
    <property type="evidence" value="ECO:0007669"/>
    <property type="project" value="TreeGrafter"/>
</dbReference>
<evidence type="ECO:0000256" key="1">
    <source>
        <dbReference type="ARBA" id="ARBA00004442"/>
    </source>
</evidence>
<dbReference type="SUPFAM" id="SSF56954">
    <property type="entry name" value="Outer membrane efflux proteins (OEP)"/>
    <property type="match status" value="1"/>
</dbReference>
<keyword evidence="7" id="KW-0998">Cell outer membrane</keyword>
<feature type="chain" id="PRO_5021401448" description="Type I secretion protein TolC" evidence="9">
    <location>
        <begin position="23"/>
        <end position="470"/>
    </location>
</feature>
<dbReference type="Pfam" id="PF02321">
    <property type="entry name" value="OEP"/>
    <property type="match status" value="2"/>
</dbReference>
<keyword evidence="3" id="KW-0813">Transport</keyword>
<organism evidence="10 11">
    <name type="scientific">Mangrovimicrobium sediminis</name>
    <dbReference type="NCBI Taxonomy" id="2562682"/>
    <lineage>
        <taxon>Bacteria</taxon>
        <taxon>Pseudomonadati</taxon>
        <taxon>Pseudomonadota</taxon>
        <taxon>Gammaproteobacteria</taxon>
        <taxon>Cellvibrionales</taxon>
        <taxon>Halieaceae</taxon>
        <taxon>Mangrovimicrobium</taxon>
    </lineage>
</organism>
<feature type="coiled-coil region" evidence="8">
    <location>
        <begin position="154"/>
        <end position="181"/>
    </location>
</feature>
<proteinExistence type="inferred from homology"/>
<evidence type="ECO:0000256" key="9">
    <source>
        <dbReference type="SAM" id="SignalP"/>
    </source>
</evidence>
<keyword evidence="11" id="KW-1185">Reference proteome</keyword>
<accession>A0A4Z0LZW7</accession>
<keyword evidence="9" id="KW-0732">Signal</keyword>
<evidence type="ECO:0000256" key="8">
    <source>
        <dbReference type="SAM" id="Coils"/>
    </source>
</evidence>
<keyword evidence="8" id="KW-0175">Coiled coil</keyword>
<reference evidence="10 11" key="1">
    <citation type="submission" date="2019-04" db="EMBL/GenBank/DDBJ databases">
        <title>Taxonomy of novel Haliea sp. from mangrove soil of West Coast of India.</title>
        <authorList>
            <person name="Verma A."/>
            <person name="Kumar P."/>
            <person name="Krishnamurthi S."/>
        </authorList>
    </citation>
    <scope>NUCLEOTIDE SEQUENCE [LARGE SCALE GENOMIC DNA]</scope>
    <source>
        <strain evidence="10 11">SAOS-164</strain>
    </source>
</reference>
<keyword evidence="6" id="KW-0472">Membrane</keyword>
<evidence type="ECO:0000256" key="3">
    <source>
        <dbReference type="ARBA" id="ARBA00022448"/>
    </source>
</evidence>
<evidence type="ECO:0000313" key="11">
    <source>
        <dbReference type="Proteomes" id="UP000298050"/>
    </source>
</evidence>
<feature type="signal peptide" evidence="9">
    <location>
        <begin position="1"/>
        <end position="22"/>
    </location>
</feature>
<sequence>MKRTGVALLALGISLAVMPARAESLMDIYELALENDAQLKAEEATYLANSEAKNIGLAGLLPQIGAQYSYSESDTDTDGESLSVGESGIVSVDTTTTSDTDTEGYQISLTQPLFDLPAWFSFQEGKQLTQQAEATFAGNQQNLIVRVVEAYLAVLRAQDNLEASKAQERAFERQLEQTQQRFDVGLIAITDVYEAQAAFDLSRVNRIVDENSVAVALEQLSVLTGQKHSNLNVLNEDFTIKAPEPLDRAAWVDFALENNFSLKAARYAEEAARQSSKASTWQHAPTVNFGYTYFDEETDGSRTIQPATDFLTSPYAATDGDTWEIRLEVPLFAGGGISAQRRRSAQESIASTENRVNLMRNTVTNTRSLHMTVISDVSRVSARQQSIVSSKSALDATQAGYEVGTRNVVDVLNAQQTLYAAQRDYANSRYDYIINMLRLKEQAGLLSPQDVINLDSFLEVPPPPTASATK</sequence>
<evidence type="ECO:0000256" key="2">
    <source>
        <dbReference type="ARBA" id="ARBA00007613"/>
    </source>
</evidence>
<dbReference type="InterPro" id="IPR051906">
    <property type="entry name" value="TolC-like"/>
</dbReference>
<evidence type="ECO:0000313" key="10">
    <source>
        <dbReference type="EMBL" id="TGD72952.1"/>
    </source>
</evidence>
<evidence type="ECO:0008006" key="12">
    <source>
        <dbReference type="Google" id="ProtNLM"/>
    </source>
</evidence>
<dbReference type="EMBL" id="SRLE01000008">
    <property type="protein sequence ID" value="TGD72952.1"/>
    <property type="molecule type" value="Genomic_DNA"/>
</dbReference>
<dbReference type="InterPro" id="IPR010130">
    <property type="entry name" value="T1SS_OMP_TolC"/>
</dbReference>
<dbReference type="Proteomes" id="UP000298050">
    <property type="component" value="Unassembled WGS sequence"/>
</dbReference>
<keyword evidence="4" id="KW-1134">Transmembrane beta strand</keyword>
<gene>
    <name evidence="10" type="ORF">E4634_11730</name>
</gene>
<comment type="caution">
    <text evidence="10">The sequence shown here is derived from an EMBL/GenBank/DDBJ whole genome shotgun (WGS) entry which is preliminary data.</text>
</comment>
<protein>
    <recommendedName>
        <fullName evidence="12">Type I secretion protein TolC</fullName>
    </recommendedName>
</protein>
<evidence type="ECO:0000256" key="7">
    <source>
        <dbReference type="ARBA" id="ARBA00023237"/>
    </source>
</evidence>
<dbReference type="OrthoDB" id="9813458at2"/>
<dbReference type="PANTHER" id="PTHR30026">
    <property type="entry name" value="OUTER MEMBRANE PROTEIN TOLC"/>
    <property type="match status" value="1"/>
</dbReference>
<keyword evidence="5" id="KW-0812">Transmembrane</keyword>
<dbReference type="RefSeq" id="WP_135444103.1">
    <property type="nucleotide sequence ID" value="NZ_SRLE01000008.1"/>
</dbReference>
<dbReference type="GO" id="GO:0015562">
    <property type="term" value="F:efflux transmembrane transporter activity"/>
    <property type="evidence" value="ECO:0007669"/>
    <property type="project" value="InterPro"/>
</dbReference>
<comment type="subcellular location">
    <subcellularLocation>
        <location evidence="1">Cell outer membrane</location>
    </subcellularLocation>
</comment>
<dbReference type="GO" id="GO:1990281">
    <property type="term" value="C:efflux pump complex"/>
    <property type="evidence" value="ECO:0007669"/>
    <property type="project" value="TreeGrafter"/>
</dbReference>
<evidence type="ECO:0000256" key="5">
    <source>
        <dbReference type="ARBA" id="ARBA00022692"/>
    </source>
</evidence>
<name>A0A4Z0LZW7_9GAMM</name>